<dbReference type="Pfam" id="PF10011">
    <property type="entry name" value="DUF2254"/>
    <property type="match status" value="1"/>
</dbReference>
<keyword evidence="3" id="KW-1185">Reference proteome</keyword>
<gene>
    <name evidence="2" type="ORF">EMQ25_09020</name>
</gene>
<proteinExistence type="predicted"/>
<evidence type="ECO:0000256" key="1">
    <source>
        <dbReference type="SAM" id="Phobius"/>
    </source>
</evidence>
<protein>
    <submittedName>
        <fullName evidence="2">DUF2254 domain-containing protein</fullName>
    </submittedName>
</protein>
<evidence type="ECO:0000313" key="3">
    <source>
        <dbReference type="Proteomes" id="UP000281547"/>
    </source>
</evidence>
<dbReference type="Proteomes" id="UP000281547">
    <property type="component" value="Unassembled WGS sequence"/>
</dbReference>
<comment type="caution">
    <text evidence="2">The sequence shown here is derived from an EMBL/GenBank/DDBJ whole genome shotgun (WGS) entry which is preliminary data.</text>
</comment>
<dbReference type="OrthoDB" id="2955631at2"/>
<name>A0A433XAE8_9HYPH</name>
<dbReference type="RefSeq" id="WP_127188256.1">
    <property type="nucleotide sequence ID" value="NZ_RZNJ01000003.1"/>
</dbReference>
<accession>A0A433XAE8</accession>
<feature type="transmembrane region" description="Helical" evidence="1">
    <location>
        <begin position="109"/>
        <end position="132"/>
    </location>
</feature>
<sequence>MKLGYRLGQIRFHLNRMTRQIWFMPAAFSLVAAGTVAIAYYSAGFTPDELPFTMPSDAVTSILTIVASSMLSVAVFALSTLVSALSSATQTTTPRAVSLIAEDRRAQTAISVFIGAFMFSVVGILGLSSGVYSEAGRLILFVVTIGVVVLVVMALITWIGQISGMGRVGGTIDRVEKAATSAFQAVADAPLFSCAPQPETLPEGVAVHAPRIGYVQHFNPTGLNALAKEKNVLVHVTARPGAYVDPGRPVAIIVGPVDEALAGEVASCFVVGDNRTFEHDPRFGLIVLNEIASRALSPGINDPGTAIDVLGTLVRVVGTLDDESLTLEDAPEYERVTVPRLDMRDIMEDAFRPIARDGAGQVEVVLRLLHSLATLCVLAPKRYGDVARRMAEEALARALSGLDYEGDREAVKAAFESRFGR</sequence>
<feature type="transmembrane region" description="Helical" evidence="1">
    <location>
        <begin position="138"/>
        <end position="159"/>
    </location>
</feature>
<feature type="transmembrane region" description="Helical" evidence="1">
    <location>
        <begin position="21"/>
        <end position="42"/>
    </location>
</feature>
<feature type="transmembrane region" description="Helical" evidence="1">
    <location>
        <begin position="62"/>
        <end position="88"/>
    </location>
</feature>
<keyword evidence="1" id="KW-1133">Transmembrane helix</keyword>
<keyword evidence="1" id="KW-0812">Transmembrane</keyword>
<dbReference type="InterPro" id="IPR018723">
    <property type="entry name" value="DUF2254_membrane"/>
</dbReference>
<organism evidence="2 3">
    <name type="scientific">Arsenicitalea aurantiaca</name>
    <dbReference type="NCBI Taxonomy" id="1783274"/>
    <lineage>
        <taxon>Bacteria</taxon>
        <taxon>Pseudomonadati</taxon>
        <taxon>Pseudomonadota</taxon>
        <taxon>Alphaproteobacteria</taxon>
        <taxon>Hyphomicrobiales</taxon>
        <taxon>Devosiaceae</taxon>
        <taxon>Arsenicitalea</taxon>
    </lineage>
</organism>
<dbReference type="AlphaFoldDB" id="A0A433XAE8"/>
<reference evidence="2 3" key="1">
    <citation type="journal article" date="2016" name="Int. J. Syst. Evol. Microbiol.">
        <title>Arsenicitalea aurantiaca gen. nov., sp. nov., a new member of the family Hyphomicrobiaceae, isolated from high-arsenic sediment.</title>
        <authorList>
            <person name="Mu Y."/>
            <person name="Zhou L."/>
            <person name="Zeng X.C."/>
            <person name="Liu L."/>
            <person name="Pan Y."/>
            <person name="Chen X."/>
            <person name="Wang J."/>
            <person name="Li S."/>
            <person name="Li W.J."/>
            <person name="Wang Y."/>
        </authorList>
    </citation>
    <scope>NUCLEOTIDE SEQUENCE [LARGE SCALE GENOMIC DNA]</scope>
    <source>
        <strain evidence="2 3">42-50</strain>
    </source>
</reference>
<evidence type="ECO:0000313" key="2">
    <source>
        <dbReference type="EMBL" id="RUT31010.1"/>
    </source>
</evidence>
<dbReference type="EMBL" id="RZNJ01000003">
    <property type="protein sequence ID" value="RUT31010.1"/>
    <property type="molecule type" value="Genomic_DNA"/>
</dbReference>
<keyword evidence="1" id="KW-0472">Membrane</keyword>